<dbReference type="Proteomes" id="UP000000763">
    <property type="component" value="Chromosome 5"/>
</dbReference>
<protein>
    <submittedName>
        <fullName evidence="1">Uncharacterized protein</fullName>
    </submittedName>
</protein>
<evidence type="ECO:0000313" key="2">
    <source>
        <dbReference type="Proteomes" id="UP000000763"/>
    </source>
</evidence>
<name>Q6I639_ORYSJ</name>
<sequence>MTIHPIREMYGVFEVTHSPFKTGKGDRLRTQFWTSNSVLGQEHYNSCFGLIQSSVDGKFQHPRWPVQVIWQYANWAMRILCRTGLLYRSFTVAANFEKLRRISKRTPTTNR</sequence>
<accession>Q6I639</accession>
<reference evidence="2" key="2">
    <citation type="journal article" date="2008" name="Nucleic Acids Res.">
        <title>The rice annotation project database (RAP-DB): 2008 update.</title>
        <authorList>
            <consortium name="The rice annotation project (RAP)"/>
        </authorList>
    </citation>
    <scope>GENOME REANNOTATION</scope>
    <source>
        <strain evidence="2">cv. Nipponbare</strain>
    </source>
</reference>
<organism evidence="1 2">
    <name type="scientific">Oryza sativa subsp. japonica</name>
    <name type="common">Rice</name>
    <dbReference type="NCBI Taxonomy" id="39947"/>
    <lineage>
        <taxon>Eukaryota</taxon>
        <taxon>Viridiplantae</taxon>
        <taxon>Streptophyta</taxon>
        <taxon>Embryophyta</taxon>
        <taxon>Tracheophyta</taxon>
        <taxon>Spermatophyta</taxon>
        <taxon>Magnoliopsida</taxon>
        <taxon>Liliopsida</taxon>
        <taxon>Poales</taxon>
        <taxon>Poaceae</taxon>
        <taxon>BOP clade</taxon>
        <taxon>Oryzoideae</taxon>
        <taxon>Oryzeae</taxon>
        <taxon>Oryzinae</taxon>
        <taxon>Oryza</taxon>
        <taxon>Oryza sativa</taxon>
    </lineage>
</organism>
<dbReference type="AlphaFoldDB" id="Q6I639"/>
<gene>
    <name evidence="1" type="primary">OJ1126_D01.11</name>
</gene>
<evidence type="ECO:0000313" key="1">
    <source>
        <dbReference type="EMBL" id="AAT47040.1"/>
    </source>
</evidence>
<dbReference type="EMBL" id="AC093919">
    <property type="protein sequence ID" value="AAT47040.1"/>
    <property type="molecule type" value="Genomic_DNA"/>
</dbReference>
<reference evidence="2" key="1">
    <citation type="journal article" date="2005" name="Nature">
        <title>The map-based sequence of the rice genome.</title>
        <authorList>
            <consortium name="International rice genome sequencing project (IRGSP)"/>
            <person name="Matsumoto T."/>
            <person name="Wu J."/>
            <person name="Kanamori H."/>
            <person name="Katayose Y."/>
            <person name="Fujisawa M."/>
            <person name="Namiki N."/>
            <person name="Mizuno H."/>
            <person name="Yamamoto K."/>
            <person name="Antonio B.A."/>
            <person name="Baba T."/>
            <person name="Sakata K."/>
            <person name="Nagamura Y."/>
            <person name="Aoki H."/>
            <person name="Arikawa K."/>
            <person name="Arita K."/>
            <person name="Bito T."/>
            <person name="Chiden Y."/>
            <person name="Fujitsuka N."/>
            <person name="Fukunaka R."/>
            <person name="Hamada M."/>
            <person name="Harada C."/>
            <person name="Hayashi A."/>
            <person name="Hijishita S."/>
            <person name="Honda M."/>
            <person name="Hosokawa S."/>
            <person name="Ichikawa Y."/>
            <person name="Idonuma A."/>
            <person name="Iijima M."/>
            <person name="Ikeda M."/>
            <person name="Ikeno M."/>
            <person name="Ito K."/>
            <person name="Ito S."/>
            <person name="Ito T."/>
            <person name="Ito Y."/>
            <person name="Ito Y."/>
            <person name="Iwabuchi A."/>
            <person name="Kamiya K."/>
            <person name="Karasawa W."/>
            <person name="Kurita K."/>
            <person name="Katagiri S."/>
            <person name="Kikuta A."/>
            <person name="Kobayashi H."/>
            <person name="Kobayashi N."/>
            <person name="Machita K."/>
            <person name="Maehara T."/>
            <person name="Masukawa M."/>
            <person name="Mizubayashi T."/>
            <person name="Mukai Y."/>
            <person name="Nagasaki H."/>
            <person name="Nagata Y."/>
            <person name="Naito S."/>
            <person name="Nakashima M."/>
            <person name="Nakama Y."/>
            <person name="Nakamichi Y."/>
            <person name="Nakamura M."/>
            <person name="Meguro A."/>
            <person name="Negishi M."/>
            <person name="Ohta I."/>
            <person name="Ohta T."/>
            <person name="Okamoto M."/>
            <person name="Ono N."/>
            <person name="Saji S."/>
            <person name="Sakaguchi M."/>
            <person name="Sakai K."/>
            <person name="Shibata M."/>
            <person name="Shimokawa T."/>
            <person name="Song J."/>
            <person name="Takazaki Y."/>
            <person name="Terasawa K."/>
            <person name="Tsugane M."/>
            <person name="Tsuji K."/>
            <person name="Ueda S."/>
            <person name="Waki K."/>
            <person name="Yamagata H."/>
            <person name="Yamamoto M."/>
            <person name="Yamamoto S."/>
            <person name="Yamane H."/>
            <person name="Yoshiki S."/>
            <person name="Yoshihara R."/>
            <person name="Yukawa K."/>
            <person name="Zhong H."/>
            <person name="Yano M."/>
            <person name="Yuan Q."/>
            <person name="Ouyang S."/>
            <person name="Liu J."/>
            <person name="Jones K.M."/>
            <person name="Gansberger K."/>
            <person name="Moffat K."/>
            <person name="Hill J."/>
            <person name="Bera J."/>
            <person name="Fadrosh D."/>
            <person name="Jin S."/>
            <person name="Johri S."/>
            <person name="Kim M."/>
            <person name="Overton L."/>
            <person name="Reardon M."/>
            <person name="Tsitrin T."/>
            <person name="Vuong H."/>
            <person name="Weaver B."/>
            <person name="Ciecko A."/>
            <person name="Tallon L."/>
            <person name="Jackson J."/>
            <person name="Pai G."/>
            <person name="Aken S.V."/>
            <person name="Utterback T."/>
            <person name="Reidmuller S."/>
            <person name="Feldblyum T."/>
            <person name="Hsiao J."/>
            <person name="Zismann V."/>
            <person name="Iobst S."/>
            <person name="de Vazeille A.R."/>
            <person name="Buell C.R."/>
            <person name="Ying K."/>
            <person name="Li Y."/>
            <person name="Lu T."/>
            <person name="Huang Y."/>
            <person name="Zhao Q."/>
            <person name="Feng Q."/>
            <person name="Zhang L."/>
            <person name="Zhu J."/>
            <person name="Weng Q."/>
            <person name="Mu J."/>
            <person name="Lu Y."/>
            <person name="Fan D."/>
            <person name="Liu Y."/>
            <person name="Guan J."/>
            <person name="Zhang Y."/>
            <person name="Yu S."/>
            <person name="Liu X."/>
            <person name="Zhang Y."/>
            <person name="Hong G."/>
            <person name="Han B."/>
            <person name="Choisne N."/>
            <person name="Demange N."/>
            <person name="Orjeda G."/>
            <person name="Samain S."/>
            <person name="Cattolico L."/>
            <person name="Pelletier E."/>
            <person name="Couloux A."/>
            <person name="Segurens B."/>
            <person name="Wincker P."/>
            <person name="D'Hont A."/>
            <person name="Scarpelli C."/>
            <person name="Weissenbach J."/>
            <person name="Salanoubat M."/>
            <person name="Quetier F."/>
            <person name="Yu Y."/>
            <person name="Kim H.R."/>
            <person name="Rambo T."/>
            <person name="Currie J."/>
            <person name="Collura K."/>
            <person name="Luo M."/>
            <person name="Yang T."/>
            <person name="Ammiraju J.S.S."/>
            <person name="Engler F."/>
            <person name="Soderlund C."/>
            <person name="Wing R.A."/>
            <person name="Palmer L.E."/>
            <person name="de la Bastide M."/>
            <person name="Spiegel L."/>
            <person name="Nascimento L."/>
            <person name="Zutavern T."/>
            <person name="O'Shaughnessy A."/>
            <person name="Dike S."/>
            <person name="Dedhia N."/>
            <person name="Preston R."/>
            <person name="Balija V."/>
            <person name="McCombie W.R."/>
            <person name="Chow T."/>
            <person name="Chen H."/>
            <person name="Chung M."/>
            <person name="Chen C."/>
            <person name="Shaw J."/>
            <person name="Wu H."/>
            <person name="Hsiao K."/>
            <person name="Chao Y."/>
            <person name="Chu M."/>
            <person name="Cheng C."/>
            <person name="Hour A."/>
            <person name="Lee P."/>
            <person name="Lin S."/>
            <person name="Lin Y."/>
            <person name="Liou J."/>
            <person name="Liu S."/>
            <person name="Hsing Y."/>
            <person name="Raghuvanshi S."/>
            <person name="Mohanty A."/>
            <person name="Bharti A.K."/>
            <person name="Gaur A."/>
            <person name="Gupta V."/>
            <person name="Kumar D."/>
            <person name="Ravi V."/>
            <person name="Vij S."/>
            <person name="Kapur A."/>
            <person name="Khurana P."/>
            <person name="Khurana P."/>
            <person name="Khurana J.P."/>
            <person name="Tyagi A.K."/>
            <person name="Gaikwad K."/>
            <person name="Singh A."/>
            <person name="Dalal V."/>
            <person name="Srivastava S."/>
            <person name="Dixit A."/>
            <person name="Pal A.K."/>
            <person name="Ghazi I.A."/>
            <person name="Yadav M."/>
            <person name="Pandit A."/>
            <person name="Bhargava A."/>
            <person name="Sureshbabu K."/>
            <person name="Batra K."/>
            <person name="Sharma T.R."/>
            <person name="Mohapatra T."/>
            <person name="Singh N.K."/>
            <person name="Messing J."/>
            <person name="Nelson A.B."/>
            <person name="Fuks G."/>
            <person name="Kavchok S."/>
            <person name="Keizer G."/>
            <person name="Linton E."/>
            <person name="Llaca V."/>
            <person name="Song R."/>
            <person name="Tanyolac B."/>
            <person name="Young S."/>
            <person name="Ho-Il K."/>
            <person name="Hahn J.H."/>
            <person name="Sangsakoo G."/>
            <person name="Vanavichit A."/>
            <person name="de Mattos Luiz.A.T."/>
            <person name="Zimmer P.D."/>
            <person name="Malone G."/>
            <person name="Dellagostin O."/>
            <person name="de Oliveira A.C."/>
            <person name="Bevan M."/>
            <person name="Bancroft I."/>
            <person name="Minx P."/>
            <person name="Cordum H."/>
            <person name="Wilson R."/>
            <person name="Cheng Z."/>
            <person name="Jin W."/>
            <person name="Jiang J."/>
            <person name="Leong S.A."/>
            <person name="Iwama H."/>
            <person name="Gojobori T."/>
            <person name="Itoh T."/>
            <person name="Niimura Y."/>
            <person name="Fujii Y."/>
            <person name="Habara T."/>
            <person name="Sakai H."/>
            <person name="Sato Y."/>
            <person name="Wilson G."/>
            <person name="Kumar K."/>
            <person name="McCouch S."/>
            <person name="Juretic N."/>
            <person name="Hoen D."/>
            <person name="Wright S."/>
            <person name="Bruskiewich R."/>
            <person name="Bureau T."/>
            <person name="Miyao A."/>
            <person name="Hirochika H."/>
            <person name="Nishikawa T."/>
            <person name="Kadowaki K."/>
            <person name="Sugiura M."/>
            <person name="Burr B."/>
            <person name="Sasaki T."/>
        </authorList>
    </citation>
    <scope>NUCLEOTIDE SEQUENCE [LARGE SCALE GENOMIC DNA]</scope>
    <source>
        <strain evidence="2">cv. Nipponbare</strain>
    </source>
</reference>
<proteinExistence type="predicted"/>